<feature type="region of interest" description="Disordered" evidence="5">
    <location>
        <begin position="428"/>
        <end position="449"/>
    </location>
</feature>
<dbReference type="Gene3D" id="3.30.200.20">
    <property type="entry name" value="Phosphorylase Kinase, domain 1"/>
    <property type="match status" value="1"/>
</dbReference>
<dbReference type="PROSITE" id="PS00108">
    <property type="entry name" value="PROTEIN_KINASE_ST"/>
    <property type="match status" value="1"/>
</dbReference>
<organism evidence="8 9">
    <name type="scientific">Gemmatirosa kalamazoonensis</name>
    <dbReference type="NCBI Taxonomy" id="861299"/>
    <lineage>
        <taxon>Bacteria</taxon>
        <taxon>Pseudomonadati</taxon>
        <taxon>Gemmatimonadota</taxon>
        <taxon>Gemmatimonadia</taxon>
        <taxon>Gemmatimonadales</taxon>
        <taxon>Gemmatimonadaceae</taxon>
        <taxon>Gemmatirosa</taxon>
    </lineage>
</organism>
<keyword evidence="1" id="KW-0808">Transferase</keyword>
<reference evidence="8 9" key="1">
    <citation type="journal article" date="2014" name="Genome Announc.">
        <title>Genome Sequence and Methylome of Soil Bacterium Gemmatirosa kalamazoonensis KBS708T, a Member of the Rarely Cultivated Gemmatimonadetes Phylum.</title>
        <authorList>
            <person name="Debruyn J.M."/>
            <person name="Radosevich M."/>
            <person name="Wommack K.E."/>
            <person name="Polson S.W."/>
            <person name="Hauser L.J."/>
            <person name="Fawaz M.N."/>
            <person name="Korlach J."/>
            <person name="Tsai Y.C."/>
        </authorList>
    </citation>
    <scope>NUCLEOTIDE SEQUENCE [LARGE SCALE GENOMIC DNA]</scope>
    <source>
        <strain evidence="8 9">KBS708</strain>
    </source>
</reference>
<dbReference type="InterPro" id="IPR000719">
    <property type="entry name" value="Prot_kinase_dom"/>
</dbReference>
<protein>
    <submittedName>
        <fullName evidence="8">Protein kinase</fullName>
    </submittedName>
</protein>
<feature type="domain" description="Protein kinase" evidence="7">
    <location>
        <begin position="1"/>
        <end position="252"/>
    </location>
</feature>
<dbReference type="Gene3D" id="1.20.1270.180">
    <property type="match status" value="1"/>
</dbReference>
<dbReference type="EMBL" id="CP007128">
    <property type="protein sequence ID" value="AHG91616.1"/>
    <property type="molecule type" value="Genomic_DNA"/>
</dbReference>
<dbReference type="PANTHER" id="PTHR43289:SF6">
    <property type="entry name" value="SERINE_THREONINE-PROTEIN KINASE NEKL-3"/>
    <property type="match status" value="1"/>
</dbReference>
<keyword evidence="3 8" id="KW-0418">Kinase</keyword>
<evidence type="ECO:0000256" key="6">
    <source>
        <dbReference type="SAM" id="Phobius"/>
    </source>
</evidence>
<dbReference type="SMART" id="SM00220">
    <property type="entry name" value="S_TKc"/>
    <property type="match status" value="1"/>
</dbReference>
<keyword evidence="2" id="KW-0547">Nucleotide-binding</keyword>
<dbReference type="InterPro" id="IPR008271">
    <property type="entry name" value="Ser/Thr_kinase_AS"/>
</dbReference>
<evidence type="ECO:0000256" key="2">
    <source>
        <dbReference type="ARBA" id="ARBA00022741"/>
    </source>
</evidence>
<dbReference type="Pfam" id="PF00069">
    <property type="entry name" value="Pkinase"/>
    <property type="match status" value="1"/>
</dbReference>
<keyword evidence="9" id="KW-1185">Reference proteome</keyword>
<dbReference type="AlphaFoldDB" id="W0RLG6"/>
<gene>
    <name evidence="8" type="ORF">J421_4079</name>
</gene>
<dbReference type="InParanoid" id="W0RLG6"/>
<dbReference type="HOGENOM" id="CLU_477155_0_0_0"/>
<evidence type="ECO:0000256" key="3">
    <source>
        <dbReference type="ARBA" id="ARBA00022777"/>
    </source>
</evidence>
<keyword evidence="6" id="KW-1133">Transmembrane helix</keyword>
<evidence type="ECO:0000313" key="8">
    <source>
        <dbReference type="EMBL" id="AHG91616.1"/>
    </source>
</evidence>
<dbReference type="InterPro" id="IPR009739">
    <property type="entry name" value="LprI-like_N"/>
</dbReference>
<feature type="transmembrane region" description="Helical" evidence="6">
    <location>
        <begin position="369"/>
        <end position="386"/>
    </location>
</feature>
<dbReference type="STRING" id="861299.J421_4079"/>
<dbReference type="PANTHER" id="PTHR43289">
    <property type="entry name" value="MITOGEN-ACTIVATED PROTEIN KINASE KINASE KINASE 20-RELATED"/>
    <property type="match status" value="1"/>
</dbReference>
<dbReference type="GO" id="GO:0005524">
    <property type="term" value="F:ATP binding"/>
    <property type="evidence" value="ECO:0007669"/>
    <property type="project" value="UniProtKB-KW"/>
</dbReference>
<name>W0RLG6_9BACT</name>
<accession>W0RLG6</accession>
<proteinExistence type="predicted"/>
<keyword evidence="6" id="KW-0812">Transmembrane</keyword>
<evidence type="ECO:0000313" key="9">
    <source>
        <dbReference type="Proteomes" id="UP000019151"/>
    </source>
</evidence>
<evidence type="ECO:0000256" key="4">
    <source>
        <dbReference type="ARBA" id="ARBA00022840"/>
    </source>
</evidence>
<evidence type="ECO:0000256" key="5">
    <source>
        <dbReference type="SAM" id="MobiDB-lite"/>
    </source>
</evidence>
<dbReference type="GO" id="GO:0004674">
    <property type="term" value="F:protein serine/threonine kinase activity"/>
    <property type="evidence" value="ECO:0007669"/>
    <property type="project" value="TreeGrafter"/>
</dbReference>
<keyword evidence="6" id="KW-0472">Membrane</keyword>
<dbReference type="Gene3D" id="1.10.510.10">
    <property type="entry name" value="Transferase(Phosphotransferase) domain 1"/>
    <property type="match status" value="1"/>
</dbReference>
<evidence type="ECO:0000259" key="7">
    <source>
        <dbReference type="PROSITE" id="PS50011"/>
    </source>
</evidence>
<dbReference type="SUPFAM" id="SSF56112">
    <property type="entry name" value="Protein kinase-like (PK-like)"/>
    <property type="match status" value="1"/>
</dbReference>
<dbReference type="CDD" id="cd14014">
    <property type="entry name" value="STKc_PknB_like"/>
    <property type="match status" value="1"/>
</dbReference>
<dbReference type="PROSITE" id="PS50011">
    <property type="entry name" value="PROTEIN_KINASE_DOM"/>
    <property type="match status" value="1"/>
</dbReference>
<keyword evidence="4" id="KW-0067">ATP-binding</keyword>
<dbReference type="Proteomes" id="UP000019151">
    <property type="component" value="Chromosome"/>
</dbReference>
<dbReference type="Pfam" id="PF07007">
    <property type="entry name" value="LprI"/>
    <property type="match status" value="1"/>
</dbReference>
<evidence type="ECO:0000256" key="1">
    <source>
        <dbReference type="ARBA" id="ARBA00022679"/>
    </source>
</evidence>
<dbReference type="OrthoDB" id="9801841at2"/>
<dbReference type="eggNOG" id="COG0515">
    <property type="taxonomic scope" value="Bacteria"/>
</dbReference>
<dbReference type="InterPro" id="IPR011009">
    <property type="entry name" value="Kinase-like_dom_sf"/>
</dbReference>
<dbReference type="KEGG" id="gba:J421_4079"/>
<sequence>MAIVYLARELATGQIVAIKLLGALQGGSTEAARRFAREAETVSALEHPNIVRVLRVEDLDGPAPAIISVYIPGETLRDLLRRGPLPYERATQILREIASALAYAHDRRIVHRDVKPENIVLELHTGRALLADFGVARQLDAETILTVVGTSVGTPAYMAPEQIIGSHVDARADVYALGLIGWEMLSGRRPWEGETLYGVLHKQQHEKLPPLDELRPDIPTYLLRAIAGAMEKDPECRWRDASEFLERLNPSPAALPPLPVRGDLDGPSADVGPIFVPDAVVPVVSPTAAEEPEVVPVPVAASTVAPPPPLAEVAPVTPTAPVTPVTPVTPVPPVPPVPPVAPVTPPPSAPHPAFVTAERRQPRAARRRWWPAAAAVVALLLVAVLLSTTRHAKARPVSGDRGLDSLLNAAGADGVVLVDSANRAATEKKLTTAQRKKARTDSIARARSGNRVEAAGTVDLAPPAGSDRCRSTASADQRACLMSAIARNDAPLNRAYQALITDLRGRLSGDAEAQAVERLREEQRAWLDKRDRECRAATPEGSTGLWGVARAPCFAQRSAQRTTELRARVGH</sequence>